<feature type="region of interest" description="Disordered" evidence="1">
    <location>
        <begin position="27"/>
        <end position="140"/>
    </location>
</feature>
<reference evidence="3" key="2">
    <citation type="submission" date="2009-11" db="EMBL/GenBank/DDBJ databases">
        <title>The Genome Sequence of Allomyces macrogynus strain ATCC 38327.</title>
        <authorList>
            <consortium name="The Broad Institute Genome Sequencing Platform"/>
            <person name="Russ C."/>
            <person name="Cuomo C."/>
            <person name="Shea T."/>
            <person name="Young S.K."/>
            <person name="Zeng Q."/>
            <person name="Koehrsen M."/>
            <person name="Haas B."/>
            <person name="Borodovsky M."/>
            <person name="Guigo R."/>
            <person name="Alvarado L."/>
            <person name="Berlin A."/>
            <person name="Borenstein D."/>
            <person name="Chen Z."/>
            <person name="Engels R."/>
            <person name="Freedman E."/>
            <person name="Gellesch M."/>
            <person name="Goldberg J."/>
            <person name="Griggs A."/>
            <person name="Gujja S."/>
            <person name="Heiman D."/>
            <person name="Hepburn T."/>
            <person name="Howarth C."/>
            <person name="Jen D."/>
            <person name="Larson L."/>
            <person name="Lewis B."/>
            <person name="Mehta T."/>
            <person name="Park D."/>
            <person name="Pearson M."/>
            <person name="Roberts A."/>
            <person name="Saif S."/>
            <person name="Shenoy N."/>
            <person name="Sisk P."/>
            <person name="Stolte C."/>
            <person name="Sykes S."/>
            <person name="Walk T."/>
            <person name="White J."/>
            <person name="Yandava C."/>
            <person name="Burger G."/>
            <person name="Gray M.W."/>
            <person name="Holland P.W.H."/>
            <person name="King N."/>
            <person name="Lang F.B.F."/>
            <person name="Roger A.J."/>
            <person name="Ruiz-Trillo I."/>
            <person name="Lander E."/>
            <person name="Nusbaum C."/>
        </authorList>
    </citation>
    <scope>NUCLEOTIDE SEQUENCE [LARGE SCALE GENOMIC DNA]</scope>
    <source>
        <strain evidence="3">ATCC 38327</strain>
    </source>
</reference>
<reference evidence="2 3" key="1">
    <citation type="submission" date="2009-11" db="EMBL/GenBank/DDBJ databases">
        <title>Annotation of Allomyces macrogynus ATCC 38327.</title>
        <authorList>
            <consortium name="The Broad Institute Genome Sequencing Platform"/>
            <person name="Russ C."/>
            <person name="Cuomo C."/>
            <person name="Burger G."/>
            <person name="Gray M.W."/>
            <person name="Holland P.W.H."/>
            <person name="King N."/>
            <person name="Lang F.B.F."/>
            <person name="Roger A.J."/>
            <person name="Ruiz-Trillo I."/>
            <person name="Young S.K."/>
            <person name="Zeng Q."/>
            <person name="Gargeya S."/>
            <person name="Fitzgerald M."/>
            <person name="Haas B."/>
            <person name="Abouelleil A."/>
            <person name="Alvarado L."/>
            <person name="Arachchi H.M."/>
            <person name="Berlin A."/>
            <person name="Chapman S.B."/>
            <person name="Gearin G."/>
            <person name="Goldberg J."/>
            <person name="Griggs A."/>
            <person name="Gujja S."/>
            <person name="Hansen M."/>
            <person name="Heiman D."/>
            <person name="Howarth C."/>
            <person name="Larimer J."/>
            <person name="Lui A."/>
            <person name="MacDonald P.J.P."/>
            <person name="McCowen C."/>
            <person name="Montmayeur A."/>
            <person name="Murphy C."/>
            <person name="Neiman D."/>
            <person name="Pearson M."/>
            <person name="Priest M."/>
            <person name="Roberts A."/>
            <person name="Saif S."/>
            <person name="Shea T."/>
            <person name="Sisk P."/>
            <person name="Stolte C."/>
            <person name="Sykes S."/>
            <person name="Wortman J."/>
            <person name="Nusbaum C."/>
            <person name="Birren B."/>
        </authorList>
    </citation>
    <scope>NUCLEOTIDE SEQUENCE [LARGE SCALE GENOMIC DNA]</scope>
    <source>
        <strain evidence="2 3">ATCC 38327</strain>
    </source>
</reference>
<name>A0A0L0SD00_ALLM3</name>
<feature type="compositionally biased region" description="Pro residues" evidence="1">
    <location>
        <begin position="124"/>
        <end position="134"/>
    </location>
</feature>
<evidence type="ECO:0000256" key="1">
    <source>
        <dbReference type="SAM" id="MobiDB-lite"/>
    </source>
</evidence>
<gene>
    <name evidence="2" type="ORF">AMAG_18519</name>
</gene>
<dbReference type="EMBL" id="GG745336">
    <property type="protein sequence ID" value="KNE60356.1"/>
    <property type="molecule type" value="Genomic_DNA"/>
</dbReference>
<dbReference type="AlphaFoldDB" id="A0A0L0SD00"/>
<feature type="region of interest" description="Disordered" evidence="1">
    <location>
        <begin position="157"/>
        <end position="183"/>
    </location>
</feature>
<feature type="compositionally biased region" description="Low complexity" evidence="1">
    <location>
        <begin position="94"/>
        <end position="105"/>
    </location>
</feature>
<dbReference type="VEuPathDB" id="FungiDB:AMAG_18519"/>
<accession>A0A0L0SD00</accession>
<evidence type="ECO:0000313" key="3">
    <source>
        <dbReference type="Proteomes" id="UP000054350"/>
    </source>
</evidence>
<evidence type="ECO:0000313" key="2">
    <source>
        <dbReference type="EMBL" id="KNE60356.1"/>
    </source>
</evidence>
<sequence>MRSVGGQRYRDPIVQRASSIHQSLSALHHVDPTTIANPGAPPAPAAPKPALRRPSFPVAPHPDPTARIMRPTRSTTNLTAAKDTAPSRHLNALDAADSSPAARSPSQRRVVVVAAEDSHAARPPSTPAAAPPAKKPGKGRLFKSLDSLTAHRTVAATVAEHRHAPLSPPTRGRTPIRAPAPLPAGASTAAIAKSLGSLVAPPQGNLPGSSRRSHVLAERA</sequence>
<keyword evidence="3" id="KW-1185">Reference proteome</keyword>
<organism evidence="2 3">
    <name type="scientific">Allomyces macrogynus (strain ATCC 38327)</name>
    <name type="common">Allomyces javanicus var. macrogynus</name>
    <dbReference type="NCBI Taxonomy" id="578462"/>
    <lineage>
        <taxon>Eukaryota</taxon>
        <taxon>Fungi</taxon>
        <taxon>Fungi incertae sedis</taxon>
        <taxon>Blastocladiomycota</taxon>
        <taxon>Blastocladiomycetes</taxon>
        <taxon>Blastocladiales</taxon>
        <taxon>Blastocladiaceae</taxon>
        <taxon>Allomyces</taxon>
    </lineage>
</organism>
<protein>
    <submittedName>
        <fullName evidence="2">Uncharacterized protein</fullName>
    </submittedName>
</protein>
<dbReference type="Proteomes" id="UP000054350">
    <property type="component" value="Unassembled WGS sequence"/>
</dbReference>
<proteinExistence type="predicted"/>
<feature type="region of interest" description="Disordered" evidence="1">
    <location>
        <begin position="201"/>
        <end position="220"/>
    </location>
</feature>